<accession>A0ABD3UG90</accession>
<reference evidence="3 4" key="1">
    <citation type="submission" date="2024-11" db="EMBL/GenBank/DDBJ databases">
        <title>Chromosome-level genome assembly of the freshwater bivalve Anodonta woodiana.</title>
        <authorList>
            <person name="Chen X."/>
        </authorList>
    </citation>
    <scope>NUCLEOTIDE SEQUENCE [LARGE SCALE GENOMIC DNA]</scope>
    <source>
        <strain evidence="3">MN2024</strain>
        <tissue evidence="3">Gills</tissue>
    </source>
</reference>
<sequence length="695" mass="79924">MVQIYFSAFAWKNVSRNITSCEHDDVQLTWEYYLNPGEYVKAKTWFTGVNKTAKRIAYWKDTDGLKIEPAYTDRVTLAGSGQDSLILKRVTTSDDGMYTLIPSFPLSSEPDPRLSLRLSIYVPPLKEIGCCKPVINVTNDQLHAYLESEQACGKPAPIMNWNISRNKLTGGIYKVCLTGPTVYTCFKGNRETLCVSYTVQTEQPPQAVEVKAELSAEAWIGISFVILLTIVAISTAIWFRKRLKKSVRDANERIHLLNTVLDVAFLTKELVHIYKEQTQFQKADSQINLQTEIWDGSYLPEPDMDINIYKNVFQRDQQPLKRILIKGEVGCGKTTWCNTLTQEWRKAHDPNNQELNDNIEFLKEYELLFNISLGKVQKFANVNELILCLHISMFDQLNIDVCDYTKKHKTIIIIQGLDECTEDPSNVKEILSDKGLEDTVVIITSTPSIWSRNYQGTLVDRAIHVKGLKKDDMVKRAQKILTDDRFPQAVIEEFFKSIESNELGEFTTEPVFFPFLVDLWKMNCILPKTKSEFLLEVLEKQFKGKVLSLSSIVDDYRFSFENSIVLRDKQFIIHCGKIVKFLGEIAFSIFRHNKDGTMLSKQEFDEIFRKQNLTAEYSCQFIIDFCVSINLVSVESNEEGVIHSISFPHKAMLMFLAAIYISTIHEDEIQYYIALIESSNDLTQFVRFLSNRFQD</sequence>
<dbReference type="Gene3D" id="2.60.40.10">
    <property type="entry name" value="Immunoglobulins"/>
    <property type="match status" value="1"/>
</dbReference>
<keyword evidence="1" id="KW-0472">Membrane</keyword>
<evidence type="ECO:0000313" key="3">
    <source>
        <dbReference type="EMBL" id="KAL3848544.1"/>
    </source>
</evidence>
<keyword evidence="4" id="KW-1185">Reference proteome</keyword>
<dbReference type="Proteomes" id="UP001634394">
    <property type="component" value="Unassembled WGS sequence"/>
</dbReference>
<dbReference type="SUPFAM" id="SSF52540">
    <property type="entry name" value="P-loop containing nucleoside triphosphate hydrolases"/>
    <property type="match status" value="1"/>
</dbReference>
<dbReference type="Pfam" id="PF05729">
    <property type="entry name" value="NACHT"/>
    <property type="match status" value="1"/>
</dbReference>
<feature type="transmembrane region" description="Helical" evidence="1">
    <location>
        <begin position="218"/>
        <end position="239"/>
    </location>
</feature>
<evidence type="ECO:0000259" key="2">
    <source>
        <dbReference type="Pfam" id="PF05729"/>
    </source>
</evidence>
<dbReference type="EMBL" id="JBJQND010000016">
    <property type="protein sequence ID" value="KAL3848544.1"/>
    <property type="molecule type" value="Genomic_DNA"/>
</dbReference>
<proteinExistence type="predicted"/>
<organism evidence="3 4">
    <name type="scientific">Sinanodonta woodiana</name>
    <name type="common">Chinese pond mussel</name>
    <name type="synonym">Anodonta woodiana</name>
    <dbReference type="NCBI Taxonomy" id="1069815"/>
    <lineage>
        <taxon>Eukaryota</taxon>
        <taxon>Metazoa</taxon>
        <taxon>Spiralia</taxon>
        <taxon>Lophotrochozoa</taxon>
        <taxon>Mollusca</taxon>
        <taxon>Bivalvia</taxon>
        <taxon>Autobranchia</taxon>
        <taxon>Heteroconchia</taxon>
        <taxon>Palaeoheterodonta</taxon>
        <taxon>Unionida</taxon>
        <taxon>Unionoidea</taxon>
        <taxon>Unionidae</taxon>
        <taxon>Unioninae</taxon>
        <taxon>Sinanodonta</taxon>
    </lineage>
</organism>
<dbReference type="SUPFAM" id="SSF48726">
    <property type="entry name" value="Immunoglobulin"/>
    <property type="match status" value="1"/>
</dbReference>
<dbReference type="InterPro" id="IPR013783">
    <property type="entry name" value="Ig-like_fold"/>
</dbReference>
<dbReference type="PANTHER" id="PTHR46312">
    <property type="entry name" value="NACHT DOMAIN-CONTAINING PROTEIN"/>
    <property type="match status" value="1"/>
</dbReference>
<dbReference type="InterPro" id="IPR036179">
    <property type="entry name" value="Ig-like_dom_sf"/>
</dbReference>
<evidence type="ECO:0000313" key="4">
    <source>
        <dbReference type="Proteomes" id="UP001634394"/>
    </source>
</evidence>
<gene>
    <name evidence="3" type="ORF">ACJMK2_019395</name>
</gene>
<dbReference type="Gene3D" id="3.40.50.300">
    <property type="entry name" value="P-loop containing nucleotide triphosphate hydrolases"/>
    <property type="match status" value="1"/>
</dbReference>
<name>A0ABD3UG90_SINWO</name>
<comment type="caution">
    <text evidence="3">The sequence shown here is derived from an EMBL/GenBank/DDBJ whole genome shotgun (WGS) entry which is preliminary data.</text>
</comment>
<dbReference type="InterPro" id="IPR027417">
    <property type="entry name" value="P-loop_NTPase"/>
</dbReference>
<keyword evidence="1" id="KW-1133">Transmembrane helix</keyword>
<evidence type="ECO:0000256" key="1">
    <source>
        <dbReference type="SAM" id="Phobius"/>
    </source>
</evidence>
<protein>
    <recommendedName>
        <fullName evidence="2">NACHT domain-containing protein</fullName>
    </recommendedName>
</protein>
<dbReference type="PANTHER" id="PTHR46312:SF2">
    <property type="entry name" value="NUCLEOTIDE-BINDING OLIGOMERIZATION DOMAIN-CONTAINING PROTEIN 2-LIKE"/>
    <property type="match status" value="1"/>
</dbReference>
<keyword evidence="1" id="KW-0812">Transmembrane</keyword>
<feature type="domain" description="NACHT" evidence="2">
    <location>
        <begin position="322"/>
        <end position="482"/>
    </location>
</feature>
<dbReference type="InterPro" id="IPR007111">
    <property type="entry name" value="NACHT_NTPase"/>
</dbReference>
<dbReference type="AlphaFoldDB" id="A0ABD3UG90"/>